<keyword evidence="2" id="KW-0472">Membrane</keyword>
<feature type="compositionally biased region" description="Polar residues" evidence="1">
    <location>
        <begin position="15"/>
        <end position="32"/>
    </location>
</feature>
<evidence type="ECO:0000256" key="2">
    <source>
        <dbReference type="SAM" id="Phobius"/>
    </source>
</evidence>
<protein>
    <submittedName>
        <fullName evidence="3">Uncharacterized protein</fullName>
    </submittedName>
</protein>
<feature type="transmembrane region" description="Helical" evidence="2">
    <location>
        <begin position="41"/>
        <end position="62"/>
    </location>
</feature>
<name>A0AAE8MY83_9PEZI</name>
<keyword evidence="4" id="KW-1185">Reference proteome</keyword>
<proteinExistence type="predicted"/>
<accession>A0AAE8MY83</accession>
<dbReference type="AlphaFoldDB" id="A0AAE8MY83"/>
<evidence type="ECO:0000313" key="4">
    <source>
        <dbReference type="Proteomes" id="UP001187682"/>
    </source>
</evidence>
<evidence type="ECO:0000256" key="1">
    <source>
        <dbReference type="SAM" id="MobiDB-lite"/>
    </source>
</evidence>
<reference evidence="3" key="1">
    <citation type="submission" date="2018-03" db="EMBL/GenBank/DDBJ databases">
        <authorList>
            <person name="Guldener U."/>
        </authorList>
    </citation>
    <scope>NUCLEOTIDE SEQUENCE</scope>
</reference>
<keyword evidence="2" id="KW-0812">Transmembrane</keyword>
<dbReference type="Proteomes" id="UP001187682">
    <property type="component" value="Unassembled WGS sequence"/>
</dbReference>
<gene>
    <name evidence="3" type="ORF">DNG_04182</name>
</gene>
<feature type="region of interest" description="Disordered" evidence="1">
    <location>
        <begin position="13"/>
        <end position="32"/>
    </location>
</feature>
<sequence length="156" mass="17714">MSHHGALRVAPITPHQPSQKAPLNSTRPGPSKKLYTSRSRFFWNLLAAIALEMYCMMLPAMYKVIICILTERRRSWYIVVSSITMVGTMRVRIPCESQYVCVAIGTMWNSNKRSDDSIVLRAGSMSSTAPWGRCRATEWDEAEAIWVWARFIAVDA</sequence>
<organism evidence="3 4">
    <name type="scientific">Cephalotrichum gorgonifer</name>
    <dbReference type="NCBI Taxonomy" id="2041049"/>
    <lineage>
        <taxon>Eukaryota</taxon>
        <taxon>Fungi</taxon>
        <taxon>Dikarya</taxon>
        <taxon>Ascomycota</taxon>
        <taxon>Pezizomycotina</taxon>
        <taxon>Sordariomycetes</taxon>
        <taxon>Hypocreomycetidae</taxon>
        <taxon>Microascales</taxon>
        <taxon>Microascaceae</taxon>
        <taxon>Cephalotrichum</taxon>
    </lineage>
</organism>
<comment type="caution">
    <text evidence="3">The sequence shown here is derived from an EMBL/GenBank/DDBJ whole genome shotgun (WGS) entry which is preliminary data.</text>
</comment>
<keyword evidence="2" id="KW-1133">Transmembrane helix</keyword>
<evidence type="ECO:0000313" key="3">
    <source>
        <dbReference type="EMBL" id="SPO01509.1"/>
    </source>
</evidence>
<dbReference type="EMBL" id="ONZQ02000005">
    <property type="protein sequence ID" value="SPO01509.1"/>
    <property type="molecule type" value="Genomic_DNA"/>
</dbReference>